<feature type="domain" description="Pyridoxamine kinase/Phosphomethylpyrimidine kinase" evidence="6">
    <location>
        <begin position="89"/>
        <end position="247"/>
    </location>
</feature>
<keyword evidence="2 7" id="KW-0808">Transferase</keyword>
<dbReference type="Gene3D" id="3.40.1190.20">
    <property type="match status" value="1"/>
</dbReference>
<dbReference type="Pfam" id="PF08543">
    <property type="entry name" value="Phos_pyr_kin"/>
    <property type="match status" value="1"/>
</dbReference>
<dbReference type="GO" id="GO:0009443">
    <property type="term" value="P:pyridoxal 5'-phosphate salvage"/>
    <property type="evidence" value="ECO:0007669"/>
    <property type="project" value="InterPro"/>
</dbReference>
<keyword evidence="8" id="KW-1185">Reference proteome</keyword>
<evidence type="ECO:0000313" key="7">
    <source>
        <dbReference type="EMBL" id="TLU72833.1"/>
    </source>
</evidence>
<dbReference type="OrthoDB" id="9800808at2"/>
<evidence type="ECO:0000313" key="8">
    <source>
        <dbReference type="Proteomes" id="UP000305654"/>
    </source>
</evidence>
<dbReference type="SUPFAM" id="SSF53613">
    <property type="entry name" value="Ribokinase-like"/>
    <property type="match status" value="1"/>
</dbReference>
<evidence type="ECO:0000256" key="1">
    <source>
        <dbReference type="ARBA" id="ARBA00012104"/>
    </source>
</evidence>
<sequence length="289" mass="30376">MKILSMQSWVAFGHVGNAAAIFPLQRLGAEVLAIHTVQFSNHTGYGDWTGQVFTGDHLHDLARGLAARGALSLDAALSGYLGDAGVGRAILDIVAQARAASPAMLYCCDPVMGDTGRGLFVHPDIPPLLLDHAAPAADIMTPNQFELEQMTGISCHSRAELLRAISSLQDRMRRDGPRLVLVTSVRTGETADDTVELVAASPEASFLLKTPRLPLNANGAGDLIAALFLFHVASGDRSGAALRHALECAGSATWAVLARTASAGSAELCLVAAQDEIVSPTSRYDARSL</sequence>
<keyword evidence="4 7" id="KW-0418">Kinase</keyword>
<keyword evidence="3" id="KW-0547">Nucleotide-binding</keyword>
<comment type="caution">
    <text evidence="7">The sequence shown here is derived from an EMBL/GenBank/DDBJ whole genome shotgun (WGS) entry which is preliminary data.</text>
</comment>
<dbReference type="InterPro" id="IPR004625">
    <property type="entry name" value="PyrdxlKinase"/>
</dbReference>
<dbReference type="GO" id="GO:0008478">
    <property type="term" value="F:pyridoxal kinase activity"/>
    <property type="evidence" value="ECO:0007669"/>
    <property type="project" value="UniProtKB-EC"/>
</dbReference>
<gene>
    <name evidence="7" type="primary">pdxY</name>
    <name evidence="7" type="ORF">FE263_10080</name>
</gene>
<name>A0A5R9J7L6_9PROT</name>
<dbReference type="GO" id="GO:0005829">
    <property type="term" value="C:cytosol"/>
    <property type="evidence" value="ECO:0007669"/>
    <property type="project" value="TreeGrafter"/>
</dbReference>
<evidence type="ECO:0000256" key="2">
    <source>
        <dbReference type="ARBA" id="ARBA00022679"/>
    </source>
</evidence>
<dbReference type="EMBL" id="VCDI01000003">
    <property type="protein sequence ID" value="TLU72833.1"/>
    <property type="molecule type" value="Genomic_DNA"/>
</dbReference>
<dbReference type="Proteomes" id="UP000305654">
    <property type="component" value="Unassembled WGS sequence"/>
</dbReference>
<protein>
    <recommendedName>
        <fullName evidence="1">pyridoxal kinase</fullName>
        <ecNumber evidence="1">2.7.1.35</ecNumber>
    </recommendedName>
</protein>
<dbReference type="CDD" id="cd01173">
    <property type="entry name" value="pyridoxal_pyridoxamine_kinase"/>
    <property type="match status" value="1"/>
</dbReference>
<keyword evidence="5" id="KW-0067">ATP-binding</keyword>
<dbReference type="EC" id="2.7.1.35" evidence="1"/>
<proteinExistence type="predicted"/>
<evidence type="ECO:0000256" key="3">
    <source>
        <dbReference type="ARBA" id="ARBA00022741"/>
    </source>
</evidence>
<dbReference type="AlphaFoldDB" id="A0A5R9J7L6"/>
<dbReference type="GO" id="GO:0005524">
    <property type="term" value="F:ATP binding"/>
    <property type="evidence" value="ECO:0007669"/>
    <property type="project" value="UniProtKB-KW"/>
</dbReference>
<accession>A0A5R9J7L6</accession>
<dbReference type="PANTHER" id="PTHR10534:SF2">
    <property type="entry name" value="PYRIDOXAL KINASE"/>
    <property type="match status" value="1"/>
</dbReference>
<dbReference type="InterPro" id="IPR013749">
    <property type="entry name" value="PM/HMP-P_kinase-1"/>
</dbReference>
<reference evidence="7 8" key="1">
    <citation type="submission" date="2019-05" db="EMBL/GenBank/DDBJ databases">
        <authorList>
            <person name="Pankratov T."/>
            <person name="Grouzdev D."/>
        </authorList>
    </citation>
    <scope>NUCLEOTIDE SEQUENCE [LARGE SCALE GENOMIC DNA]</scope>
    <source>
        <strain evidence="7 8">KEBCLARHB70R</strain>
    </source>
</reference>
<dbReference type="NCBIfam" id="NF004398">
    <property type="entry name" value="PRK05756.1"/>
    <property type="match status" value="1"/>
</dbReference>
<organism evidence="7 8">
    <name type="scientific">Lichenicoccus roseus</name>
    <dbReference type="NCBI Taxonomy" id="2683649"/>
    <lineage>
        <taxon>Bacteria</taxon>
        <taxon>Pseudomonadati</taxon>
        <taxon>Pseudomonadota</taxon>
        <taxon>Alphaproteobacteria</taxon>
        <taxon>Acetobacterales</taxon>
        <taxon>Acetobacteraceae</taxon>
        <taxon>Lichenicoccus</taxon>
    </lineage>
</organism>
<dbReference type="NCBIfam" id="TIGR00687">
    <property type="entry name" value="pyridox_kin"/>
    <property type="match status" value="1"/>
</dbReference>
<evidence type="ECO:0000256" key="5">
    <source>
        <dbReference type="ARBA" id="ARBA00022840"/>
    </source>
</evidence>
<evidence type="ECO:0000259" key="6">
    <source>
        <dbReference type="Pfam" id="PF08543"/>
    </source>
</evidence>
<dbReference type="PANTHER" id="PTHR10534">
    <property type="entry name" value="PYRIDOXAL KINASE"/>
    <property type="match status" value="1"/>
</dbReference>
<dbReference type="InterPro" id="IPR029056">
    <property type="entry name" value="Ribokinase-like"/>
</dbReference>
<evidence type="ECO:0000256" key="4">
    <source>
        <dbReference type="ARBA" id="ARBA00022777"/>
    </source>
</evidence>